<sequence>MIDRMKRMDEKKLTKAMLAANIFFIAGCFLIAYLGGNHDYIDFGTGVWLFLLFFLPAFAVMILMYIRGDAQTRRAYLIRIVLAVVVFGGLNLYRYYMN</sequence>
<organism evidence="2 3">
    <name type="scientific">Paenibacillus albicereus</name>
    <dbReference type="NCBI Taxonomy" id="2726185"/>
    <lineage>
        <taxon>Bacteria</taxon>
        <taxon>Bacillati</taxon>
        <taxon>Bacillota</taxon>
        <taxon>Bacilli</taxon>
        <taxon>Bacillales</taxon>
        <taxon>Paenibacillaceae</taxon>
        <taxon>Paenibacillus</taxon>
    </lineage>
</organism>
<protein>
    <submittedName>
        <fullName evidence="2">Uncharacterized protein</fullName>
    </submittedName>
</protein>
<evidence type="ECO:0000256" key="1">
    <source>
        <dbReference type="SAM" id="Phobius"/>
    </source>
</evidence>
<dbReference type="AlphaFoldDB" id="A0A6H2GTU2"/>
<evidence type="ECO:0000313" key="3">
    <source>
        <dbReference type="Proteomes" id="UP000502136"/>
    </source>
</evidence>
<dbReference type="PROSITE" id="PS51257">
    <property type="entry name" value="PROKAR_LIPOPROTEIN"/>
    <property type="match status" value="1"/>
</dbReference>
<feature type="transmembrane region" description="Helical" evidence="1">
    <location>
        <begin position="16"/>
        <end position="35"/>
    </location>
</feature>
<keyword evidence="1" id="KW-1133">Transmembrane helix</keyword>
<feature type="transmembrane region" description="Helical" evidence="1">
    <location>
        <begin position="77"/>
        <end position="96"/>
    </location>
</feature>
<keyword evidence="1" id="KW-0812">Transmembrane</keyword>
<name>A0A6H2GTU2_9BACL</name>
<gene>
    <name evidence="2" type="ORF">HGI30_03825</name>
</gene>
<dbReference type="RefSeq" id="WP_168906434.1">
    <property type="nucleotide sequence ID" value="NZ_CP051428.1"/>
</dbReference>
<proteinExistence type="predicted"/>
<dbReference type="KEGG" id="palr:HGI30_03825"/>
<evidence type="ECO:0000313" key="2">
    <source>
        <dbReference type="EMBL" id="QJC50779.1"/>
    </source>
</evidence>
<accession>A0A6H2GTU2</accession>
<keyword evidence="1" id="KW-0472">Membrane</keyword>
<reference evidence="2 3" key="1">
    <citation type="submission" date="2020-04" db="EMBL/GenBank/DDBJ databases">
        <title>Novel Paenibacillus strain UniB2 isolated from commercial digestive syrup.</title>
        <authorList>
            <person name="Thorat V."/>
            <person name="Kirdat K."/>
            <person name="Tiwarekar B."/>
            <person name="Yadav A."/>
        </authorList>
    </citation>
    <scope>NUCLEOTIDE SEQUENCE [LARGE SCALE GENOMIC DNA]</scope>
    <source>
        <strain evidence="2 3">UniB2</strain>
    </source>
</reference>
<keyword evidence="3" id="KW-1185">Reference proteome</keyword>
<dbReference type="EMBL" id="CP051428">
    <property type="protein sequence ID" value="QJC50779.1"/>
    <property type="molecule type" value="Genomic_DNA"/>
</dbReference>
<dbReference type="Proteomes" id="UP000502136">
    <property type="component" value="Chromosome"/>
</dbReference>
<feature type="transmembrane region" description="Helical" evidence="1">
    <location>
        <begin position="47"/>
        <end position="65"/>
    </location>
</feature>